<feature type="domain" description="RNA polymerase Rpb2" evidence="8">
    <location>
        <begin position="158"/>
        <end position="234"/>
    </location>
</feature>
<evidence type="ECO:0000256" key="2">
    <source>
        <dbReference type="ARBA" id="ARBA00012418"/>
    </source>
</evidence>
<dbReference type="GO" id="GO:0000428">
    <property type="term" value="C:DNA-directed RNA polymerase complex"/>
    <property type="evidence" value="ECO:0007669"/>
    <property type="project" value="UniProtKB-KW"/>
</dbReference>
<dbReference type="Gene3D" id="2.40.270.10">
    <property type="entry name" value="DNA-directed RNA polymerase, subunit 2, domain 6"/>
    <property type="match status" value="1"/>
</dbReference>
<dbReference type="Gene3D" id="3.90.1800.10">
    <property type="entry name" value="RNA polymerase alpha subunit dimerisation domain"/>
    <property type="match status" value="1"/>
</dbReference>
<evidence type="ECO:0000259" key="8">
    <source>
        <dbReference type="Pfam" id="PF04560"/>
    </source>
</evidence>
<dbReference type="Proteomes" id="UP001151287">
    <property type="component" value="Unassembled WGS sequence"/>
</dbReference>
<evidence type="ECO:0000313" key="10">
    <source>
        <dbReference type="Proteomes" id="UP001151287"/>
    </source>
</evidence>
<accession>A0A9Q0BZ40</accession>
<evidence type="ECO:0000256" key="3">
    <source>
        <dbReference type="ARBA" id="ARBA00022478"/>
    </source>
</evidence>
<protein>
    <recommendedName>
        <fullName evidence="2">DNA-directed RNA polymerase</fullName>
        <ecNumber evidence="2">2.7.7.6</ecNumber>
    </recommendedName>
</protein>
<dbReference type="EC" id="2.7.7.6" evidence="2"/>
<keyword evidence="5" id="KW-0548">Nucleotidyltransferase</keyword>
<dbReference type="GO" id="GO:0006351">
    <property type="term" value="P:DNA-templated transcription"/>
    <property type="evidence" value="ECO:0007669"/>
    <property type="project" value="InterPro"/>
</dbReference>
<proteinExistence type="inferred from homology"/>
<sequence>MAIKVSIPRFCLDKICPNLQDGTPVDMVFNPLGVPSRMNVGQLFECSLGLAGDLLKKHYRIAPFDERYEQEASRKLVFSELYEASKQTKNPWVFEPEYPGKSRIFDGRTGDPFEQPVLIGKSYILKLIHQVDDKIHGRSTGPYALVTQQPLRGRANQGGQRVGEMEVWALEGFGVAHILQEMLTYKSDHIRARKEVFNTMLIGGRAPNPDDDVPESFRVLVRELRSLALELNYFLISEKNFQIHRKDVLGRPESYLMGK</sequence>
<dbReference type="Pfam" id="PF00562">
    <property type="entry name" value="RNA_pol_Rpb2_6"/>
    <property type="match status" value="1"/>
</dbReference>
<dbReference type="Pfam" id="PF04560">
    <property type="entry name" value="RNA_pol_Rpb2_7"/>
    <property type="match status" value="1"/>
</dbReference>
<keyword evidence="10" id="KW-1185">Reference proteome</keyword>
<comment type="caution">
    <text evidence="9">The sequence shown here is derived from an EMBL/GenBank/DDBJ whole genome shotgun (WGS) entry which is preliminary data.</text>
</comment>
<comment type="similarity">
    <text evidence="1">Belongs to the RNA polymerase beta chain family.</text>
</comment>
<dbReference type="PANTHER" id="PTHR20856">
    <property type="entry name" value="DNA-DIRECTED RNA POLYMERASE I SUBUNIT 2"/>
    <property type="match status" value="1"/>
</dbReference>
<keyword evidence="4" id="KW-0808">Transferase</keyword>
<dbReference type="EMBL" id="JAMQYH010000137">
    <property type="protein sequence ID" value="KAJ1683675.1"/>
    <property type="molecule type" value="Genomic_DNA"/>
</dbReference>
<feature type="domain" description="DNA-directed RNA polymerase subunit 2 hybrid-binding" evidence="7">
    <location>
        <begin position="17"/>
        <end position="155"/>
    </location>
</feature>
<dbReference type="InterPro" id="IPR007641">
    <property type="entry name" value="RNA_pol_Rpb2_7"/>
</dbReference>
<dbReference type="AlphaFoldDB" id="A0A9Q0BZ40"/>
<gene>
    <name evidence="9" type="ORF">LUZ63_021102</name>
</gene>
<dbReference type="GO" id="GO:0032549">
    <property type="term" value="F:ribonucleoside binding"/>
    <property type="evidence" value="ECO:0007669"/>
    <property type="project" value="InterPro"/>
</dbReference>
<dbReference type="GO" id="GO:0003677">
    <property type="term" value="F:DNA binding"/>
    <property type="evidence" value="ECO:0007669"/>
    <property type="project" value="InterPro"/>
</dbReference>
<dbReference type="InterPro" id="IPR007120">
    <property type="entry name" value="DNA-dir_RNAP_su2_dom"/>
</dbReference>
<organism evidence="9 10">
    <name type="scientific">Rhynchospora breviuscula</name>
    <dbReference type="NCBI Taxonomy" id="2022672"/>
    <lineage>
        <taxon>Eukaryota</taxon>
        <taxon>Viridiplantae</taxon>
        <taxon>Streptophyta</taxon>
        <taxon>Embryophyta</taxon>
        <taxon>Tracheophyta</taxon>
        <taxon>Spermatophyta</taxon>
        <taxon>Magnoliopsida</taxon>
        <taxon>Liliopsida</taxon>
        <taxon>Poales</taxon>
        <taxon>Cyperaceae</taxon>
        <taxon>Cyperoideae</taxon>
        <taxon>Rhynchosporeae</taxon>
        <taxon>Rhynchospora</taxon>
    </lineage>
</organism>
<name>A0A9Q0BZ40_9POAL</name>
<keyword evidence="3" id="KW-0240">DNA-directed RNA polymerase</keyword>
<evidence type="ECO:0000256" key="5">
    <source>
        <dbReference type="ARBA" id="ARBA00022695"/>
    </source>
</evidence>
<evidence type="ECO:0000256" key="1">
    <source>
        <dbReference type="ARBA" id="ARBA00006835"/>
    </source>
</evidence>
<keyword evidence="6" id="KW-0804">Transcription</keyword>
<evidence type="ECO:0000256" key="4">
    <source>
        <dbReference type="ARBA" id="ARBA00022679"/>
    </source>
</evidence>
<evidence type="ECO:0000259" key="7">
    <source>
        <dbReference type="Pfam" id="PF00562"/>
    </source>
</evidence>
<evidence type="ECO:0000256" key="6">
    <source>
        <dbReference type="ARBA" id="ARBA00023163"/>
    </source>
</evidence>
<dbReference type="SUPFAM" id="SSF64484">
    <property type="entry name" value="beta and beta-prime subunits of DNA dependent RNA-polymerase"/>
    <property type="match status" value="1"/>
</dbReference>
<dbReference type="OrthoDB" id="5869532at2759"/>
<dbReference type="InterPro" id="IPR015712">
    <property type="entry name" value="DNA-dir_RNA_pol_su2"/>
</dbReference>
<dbReference type="GO" id="GO:0003899">
    <property type="term" value="F:DNA-directed RNA polymerase activity"/>
    <property type="evidence" value="ECO:0007669"/>
    <property type="project" value="UniProtKB-EC"/>
</dbReference>
<reference evidence="9" key="1">
    <citation type="journal article" date="2022" name="Cell">
        <title>Repeat-based holocentromeres influence genome architecture and karyotype evolution.</title>
        <authorList>
            <person name="Hofstatter P.G."/>
            <person name="Thangavel G."/>
            <person name="Lux T."/>
            <person name="Neumann P."/>
            <person name="Vondrak T."/>
            <person name="Novak P."/>
            <person name="Zhang M."/>
            <person name="Costa L."/>
            <person name="Castellani M."/>
            <person name="Scott A."/>
            <person name="Toegelov H."/>
            <person name="Fuchs J."/>
            <person name="Mata-Sucre Y."/>
            <person name="Dias Y."/>
            <person name="Vanzela A.L.L."/>
            <person name="Huettel B."/>
            <person name="Almeida C.C.S."/>
            <person name="Simkova H."/>
            <person name="Souza G."/>
            <person name="Pedrosa-Harand A."/>
            <person name="Macas J."/>
            <person name="Mayer K.F.X."/>
            <person name="Houben A."/>
            <person name="Marques A."/>
        </authorList>
    </citation>
    <scope>NUCLEOTIDE SEQUENCE</scope>
    <source>
        <strain evidence="9">RhyBre1mFocal</strain>
    </source>
</reference>
<evidence type="ECO:0000313" key="9">
    <source>
        <dbReference type="EMBL" id="KAJ1683675.1"/>
    </source>
</evidence>
<dbReference type="InterPro" id="IPR037033">
    <property type="entry name" value="DNA-dir_RNAP_su2_hyb_sf"/>
</dbReference>